<keyword evidence="2 5" id="KW-0812">Transmembrane</keyword>
<evidence type="ECO:0000313" key="8">
    <source>
        <dbReference type="Proteomes" id="UP000184330"/>
    </source>
</evidence>
<feature type="transmembrane region" description="Helical" evidence="5">
    <location>
        <begin position="461"/>
        <end position="481"/>
    </location>
</feature>
<reference evidence="7 8" key="1">
    <citation type="submission" date="2016-03" db="EMBL/GenBank/DDBJ databases">
        <authorList>
            <person name="Ploux O."/>
        </authorList>
    </citation>
    <scope>NUCLEOTIDE SEQUENCE [LARGE SCALE GENOMIC DNA]</scope>
    <source>
        <strain evidence="7 8">UAMH 11012</strain>
    </source>
</reference>
<dbReference type="SUPFAM" id="SSF103473">
    <property type="entry name" value="MFS general substrate transporter"/>
    <property type="match status" value="1"/>
</dbReference>
<feature type="transmembrane region" description="Helical" evidence="5">
    <location>
        <begin position="324"/>
        <end position="346"/>
    </location>
</feature>
<evidence type="ECO:0000259" key="6">
    <source>
        <dbReference type="PROSITE" id="PS50850"/>
    </source>
</evidence>
<accession>A0A1L7XP81</accession>
<name>A0A1L7XP81_9HELO</name>
<gene>
    <name evidence="7" type="ORF">PAC_16637</name>
</gene>
<organism evidence="7 8">
    <name type="scientific">Phialocephala subalpina</name>
    <dbReference type="NCBI Taxonomy" id="576137"/>
    <lineage>
        <taxon>Eukaryota</taxon>
        <taxon>Fungi</taxon>
        <taxon>Dikarya</taxon>
        <taxon>Ascomycota</taxon>
        <taxon>Pezizomycotina</taxon>
        <taxon>Leotiomycetes</taxon>
        <taxon>Helotiales</taxon>
        <taxon>Mollisiaceae</taxon>
        <taxon>Phialocephala</taxon>
        <taxon>Phialocephala fortinii species complex</taxon>
    </lineage>
</organism>
<evidence type="ECO:0000256" key="4">
    <source>
        <dbReference type="ARBA" id="ARBA00023136"/>
    </source>
</evidence>
<dbReference type="Gene3D" id="1.20.1250.20">
    <property type="entry name" value="MFS general substrate transporter like domains"/>
    <property type="match status" value="1"/>
</dbReference>
<dbReference type="Proteomes" id="UP000184330">
    <property type="component" value="Unassembled WGS sequence"/>
</dbReference>
<feature type="transmembrane region" description="Helical" evidence="5">
    <location>
        <begin position="189"/>
        <end position="207"/>
    </location>
</feature>
<feature type="transmembrane region" description="Helical" evidence="5">
    <location>
        <begin position="93"/>
        <end position="115"/>
    </location>
</feature>
<keyword evidence="8" id="KW-1185">Reference proteome</keyword>
<keyword evidence="3 5" id="KW-1133">Transmembrane helix</keyword>
<dbReference type="Pfam" id="PF07690">
    <property type="entry name" value="MFS_1"/>
    <property type="match status" value="1"/>
</dbReference>
<feature type="transmembrane region" description="Helical" evidence="5">
    <location>
        <begin position="127"/>
        <end position="146"/>
    </location>
</feature>
<evidence type="ECO:0000256" key="3">
    <source>
        <dbReference type="ARBA" id="ARBA00022989"/>
    </source>
</evidence>
<feature type="transmembrane region" description="Helical" evidence="5">
    <location>
        <begin position="427"/>
        <end position="449"/>
    </location>
</feature>
<dbReference type="AlphaFoldDB" id="A0A1L7XP81"/>
<feature type="transmembrane region" description="Helical" evidence="5">
    <location>
        <begin position="367"/>
        <end position="386"/>
    </location>
</feature>
<evidence type="ECO:0000256" key="2">
    <source>
        <dbReference type="ARBA" id="ARBA00022692"/>
    </source>
</evidence>
<feature type="transmembrane region" description="Helical" evidence="5">
    <location>
        <begin position="219"/>
        <end position="238"/>
    </location>
</feature>
<dbReference type="OrthoDB" id="3936150at2759"/>
<dbReference type="GO" id="GO:0000297">
    <property type="term" value="F:spermine transmembrane transporter activity"/>
    <property type="evidence" value="ECO:0007669"/>
    <property type="project" value="TreeGrafter"/>
</dbReference>
<dbReference type="FunFam" id="1.20.1250.20:FF:000907">
    <property type="entry name" value="Similar to MFS multidrug transporter, partial sequence"/>
    <property type="match status" value="1"/>
</dbReference>
<feature type="transmembrane region" description="Helical" evidence="5">
    <location>
        <begin position="392"/>
        <end position="415"/>
    </location>
</feature>
<dbReference type="InterPro" id="IPR011701">
    <property type="entry name" value="MFS"/>
</dbReference>
<dbReference type="STRING" id="576137.A0A1L7XP81"/>
<dbReference type="InterPro" id="IPR036259">
    <property type="entry name" value="MFS_trans_sf"/>
</dbReference>
<dbReference type="PANTHER" id="PTHR23502:SF182">
    <property type="entry name" value="POLYAMINE TRANSPORTER, PUTATIVE-RELATED"/>
    <property type="match status" value="1"/>
</dbReference>
<evidence type="ECO:0000256" key="5">
    <source>
        <dbReference type="SAM" id="Phobius"/>
    </source>
</evidence>
<dbReference type="PANTHER" id="PTHR23502">
    <property type="entry name" value="MAJOR FACILITATOR SUPERFAMILY"/>
    <property type="match status" value="1"/>
</dbReference>
<feature type="transmembrane region" description="Helical" evidence="5">
    <location>
        <begin position="284"/>
        <end position="304"/>
    </location>
</feature>
<evidence type="ECO:0000256" key="1">
    <source>
        <dbReference type="ARBA" id="ARBA00004141"/>
    </source>
</evidence>
<feature type="transmembrane region" description="Helical" evidence="5">
    <location>
        <begin position="158"/>
        <end position="177"/>
    </location>
</feature>
<keyword evidence="4 5" id="KW-0472">Membrane</keyword>
<protein>
    <submittedName>
        <fullName evidence="7">Related to TPO4-Proposed vacuolar polyamine transporter</fullName>
    </submittedName>
</protein>
<evidence type="ECO:0000313" key="7">
    <source>
        <dbReference type="EMBL" id="CZR66736.1"/>
    </source>
</evidence>
<dbReference type="GO" id="GO:0005886">
    <property type="term" value="C:plasma membrane"/>
    <property type="evidence" value="ECO:0007669"/>
    <property type="project" value="TreeGrafter"/>
</dbReference>
<proteinExistence type="predicted"/>
<dbReference type="GO" id="GO:0015606">
    <property type="term" value="F:spermidine transmembrane transporter activity"/>
    <property type="evidence" value="ECO:0007669"/>
    <property type="project" value="TreeGrafter"/>
</dbReference>
<dbReference type="EMBL" id="FJOG01000039">
    <property type="protein sequence ID" value="CZR66736.1"/>
    <property type="molecule type" value="Genomic_DNA"/>
</dbReference>
<dbReference type="InterPro" id="IPR020846">
    <property type="entry name" value="MFS_dom"/>
</dbReference>
<sequence>MVEMDYSNGGTSAESTSVLEKAINIKPHHSAMTSDLPQVTMDLDTDDKDNPRNWSPRKKALTACFVLVTVFTATLGTPIYVAAIPGAQQHFNLLTTLAILPGSLYAYGLSFGALIGTAACEIYGRRIVYQVSVPLSLIFTIVGGASKNYATLAVARSLAGLFSGPCLTVGAGIINDLWDVRLEKTGTSFVVLFVLCIVWATQAGPMISASVVQDQGWRWTFWVMTILAGIVTVWAFLIPETYHPQVVRAKAKKEGREVESRGSKLYVFLVAVGRPLHMIIIEPIVFPTSLVLAVTQSVVFAYYINYALLYERVYHFTQYQVGMAFGALLVGSFVSIPIIAAFDKLTYQKARSEALRLGKTVAPEMRLYPAMVGSITLPISLFWLAWTGKSSIHWIVPTLSGILFGFSYVVNVMCLPVYNNDVYGARFGASVLAASTFIRFLLSSSFLLFTNKMVDNLGFAWATSLLGFITVAMIPIPWVFFKWGPVLRTKSRYLKDEVEGEGSQ</sequence>
<feature type="domain" description="Major facilitator superfamily (MFS) profile" evidence="6">
    <location>
        <begin position="62"/>
        <end position="490"/>
    </location>
</feature>
<feature type="transmembrane region" description="Helical" evidence="5">
    <location>
        <begin position="60"/>
        <end position="81"/>
    </location>
</feature>
<dbReference type="PROSITE" id="PS50850">
    <property type="entry name" value="MFS"/>
    <property type="match status" value="1"/>
</dbReference>
<comment type="subcellular location">
    <subcellularLocation>
        <location evidence="1">Membrane</location>
        <topology evidence="1">Multi-pass membrane protein</topology>
    </subcellularLocation>
</comment>